<name>A0A381UYE0_9ZZZZ</name>
<dbReference type="FunFam" id="3.40.50.720:FF:000084">
    <property type="entry name" value="Short-chain dehydrogenase reductase"/>
    <property type="match status" value="1"/>
</dbReference>
<dbReference type="PRINTS" id="PR00081">
    <property type="entry name" value="GDHRDH"/>
</dbReference>
<dbReference type="InterPro" id="IPR036291">
    <property type="entry name" value="NAD(P)-bd_dom_sf"/>
</dbReference>
<dbReference type="PANTHER" id="PTHR24321:SF15">
    <property type="entry name" value="OXIDOREDUCTASE UCPA"/>
    <property type="match status" value="1"/>
</dbReference>
<keyword evidence="2" id="KW-0560">Oxidoreductase</keyword>
<dbReference type="AlphaFoldDB" id="A0A381UYE0"/>
<evidence type="ECO:0000256" key="2">
    <source>
        <dbReference type="ARBA" id="ARBA00023002"/>
    </source>
</evidence>
<accession>A0A381UYE0</accession>
<dbReference type="InterPro" id="IPR002347">
    <property type="entry name" value="SDR_fam"/>
</dbReference>
<evidence type="ECO:0000313" key="3">
    <source>
        <dbReference type="EMBL" id="SVA31983.1"/>
    </source>
</evidence>
<dbReference type="EMBL" id="UINC01007200">
    <property type="protein sequence ID" value="SVA31983.1"/>
    <property type="molecule type" value="Genomic_DNA"/>
</dbReference>
<dbReference type="GO" id="GO:0016491">
    <property type="term" value="F:oxidoreductase activity"/>
    <property type="evidence" value="ECO:0007669"/>
    <property type="project" value="UniProtKB-KW"/>
</dbReference>
<dbReference type="PANTHER" id="PTHR24321">
    <property type="entry name" value="DEHYDROGENASES, SHORT CHAIN"/>
    <property type="match status" value="1"/>
</dbReference>
<comment type="similarity">
    <text evidence="1">Belongs to the short-chain dehydrogenases/reductases (SDR) family.</text>
</comment>
<sequence>MKRFEGKLAVISGGASGMGAATAKRFASEGGSVIAIDVDEEGGKSIAEEIGESCEFFKVDVTKEEDWDSLEKHLGDKFHKITSVVNAAGISEPGTIEDETLEHWDRVHAINGTSVFLGCRFAVKAMKLNGGSIVNFSSSLATRPKPFVLSYNYSKAGVLVLTRTVALHCAEMGYSIRCNAVQPGAINTPMMQRYLDAAEDPQQQLTDFAASHPMNRVGEPEEVVSAVLFLCSDEASFTTGDSISVDGGVIAE</sequence>
<organism evidence="3">
    <name type="scientific">marine metagenome</name>
    <dbReference type="NCBI Taxonomy" id="408172"/>
    <lineage>
        <taxon>unclassified sequences</taxon>
        <taxon>metagenomes</taxon>
        <taxon>ecological metagenomes</taxon>
    </lineage>
</organism>
<dbReference type="PRINTS" id="PR00080">
    <property type="entry name" value="SDRFAMILY"/>
</dbReference>
<protein>
    <submittedName>
        <fullName evidence="3">Uncharacterized protein</fullName>
    </submittedName>
</protein>
<reference evidence="3" key="1">
    <citation type="submission" date="2018-05" db="EMBL/GenBank/DDBJ databases">
        <authorList>
            <person name="Lanie J.A."/>
            <person name="Ng W.-L."/>
            <person name="Kazmierczak K.M."/>
            <person name="Andrzejewski T.M."/>
            <person name="Davidsen T.M."/>
            <person name="Wayne K.J."/>
            <person name="Tettelin H."/>
            <person name="Glass J.I."/>
            <person name="Rusch D."/>
            <person name="Podicherti R."/>
            <person name="Tsui H.-C.T."/>
            <person name="Winkler M.E."/>
        </authorList>
    </citation>
    <scope>NUCLEOTIDE SEQUENCE</scope>
</reference>
<proteinExistence type="inferred from homology"/>
<gene>
    <name evidence="3" type="ORF">METZ01_LOCUS84837</name>
</gene>
<dbReference type="Pfam" id="PF13561">
    <property type="entry name" value="adh_short_C2"/>
    <property type="match status" value="1"/>
</dbReference>
<dbReference type="SUPFAM" id="SSF51735">
    <property type="entry name" value="NAD(P)-binding Rossmann-fold domains"/>
    <property type="match status" value="1"/>
</dbReference>
<evidence type="ECO:0000256" key="1">
    <source>
        <dbReference type="ARBA" id="ARBA00006484"/>
    </source>
</evidence>
<dbReference type="Gene3D" id="3.40.50.720">
    <property type="entry name" value="NAD(P)-binding Rossmann-like Domain"/>
    <property type="match status" value="1"/>
</dbReference>